<comment type="pathway">
    <text evidence="1">Pyrimidine metabolism; dTTP biosynthesis.</text>
</comment>
<evidence type="ECO:0000256" key="4">
    <source>
        <dbReference type="ARBA" id="ARBA00010176"/>
    </source>
</evidence>
<keyword evidence="7" id="KW-0808">Transferase</keyword>
<dbReference type="AlphaFoldDB" id="A0A6C0F770"/>
<dbReference type="PROSITE" id="PS00091">
    <property type="entry name" value="THYMIDYLATE_SYNTHASE"/>
    <property type="match status" value="1"/>
</dbReference>
<organism evidence="13">
    <name type="scientific">viral metagenome</name>
    <dbReference type="NCBI Taxonomy" id="1070528"/>
    <lineage>
        <taxon>unclassified sequences</taxon>
        <taxon>metagenomes</taxon>
        <taxon>organismal metagenomes</taxon>
    </lineage>
</organism>
<dbReference type="Gene3D" id="3.40.430.10">
    <property type="entry name" value="Dihydrofolate Reductase, subunit A"/>
    <property type="match status" value="1"/>
</dbReference>
<keyword evidence="8" id="KW-0545">Nucleotide biosynthesis</keyword>
<evidence type="ECO:0000256" key="8">
    <source>
        <dbReference type="ARBA" id="ARBA00022727"/>
    </source>
</evidence>
<dbReference type="Pfam" id="PF00186">
    <property type="entry name" value="DHFR_1"/>
    <property type="match status" value="1"/>
</dbReference>
<evidence type="ECO:0000313" key="13">
    <source>
        <dbReference type="EMBL" id="QHT36473.1"/>
    </source>
</evidence>
<reference evidence="13" key="1">
    <citation type="journal article" date="2020" name="Nature">
        <title>Giant virus diversity and host interactions through global metagenomics.</title>
        <authorList>
            <person name="Schulz F."/>
            <person name="Roux S."/>
            <person name="Paez-Espino D."/>
            <person name="Jungbluth S."/>
            <person name="Walsh D.A."/>
            <person name="Denef V.J."/>
            <person name="McMahon K.D."/>
            <person name="Konstantinidis K.T."/>
            <person name="Eloe-Fadrosh E.A."/>
            <person name="Kyrpides N.C."/>
            <person name="Woyke T."/>
        </authorList>
    </citation>
    <scope>NUCLEOTIDE SEQUENCE</scope>
    <source>
        <strain evidence="13">GVMAG-S-ERX555931-87</strain>
    </source>
</reference>
<dbReference type="GO" id="GO:0005739">
    <property type="term" value="C:mitochondrion"/>
    <property type="evidence" value="ECO:0007669"/>
    <property type="project" value="TreeGrafter"/>
</dbReference>
<dbReference type="GO" id="GO:0006231">
    <property type="term" value="P:dTMP biosynthetic process"/>
    <property type="evidence" value="ECO:0007669"/>
    <property type="project" value="InterPro"/>
</dbReference>
<dbReference type="Pfam" id="PF00303">
    <property type="entry name" value="Thymidylat_synt"/>
    <property type="match status" value="1"/>
</dbReference>
<protein>
    <recommendedName>
        <fullName evidence="5">thymidylate synthase</fullName>
        <ecNumber evidence="5">2.1.1.45</ecNumber>
    </recommendedName>
</protein>
<comment type="catalytic activity">
    <reaction evidence="10">
        <text>dUMP + (6R)-5,10-methylene-5,6,7,8-tetrahydrofolate = 7,8-dihydrofolate + dTMP</text>
        <dbReference type="Rhea" id="RHEA:12104"/>
        <dbReference type="ChEBI" id="CHEBI:15636"/>
        <dbReference type="ChEBI" id="CHEBI:57451"/>
        <dbReference type="ChEBI" id="CHEBI:63528"/>
        <dbReference type="ChEBI" id="CHEBI:246422"/>
        <dbReference type="EC" id="2.1.1.45"/>
    </reaction>
</comment>
<dbReference type="NCBIfam" id="TIGR03284">
    <property type="entry name" value="thym_sym"/>
    <property type="match status" value="1"/>
</dbReference>
<dbReference type="CDD" id="cd00351">
    <property type="entry name" value="TS_Pyrimidine_HMase"/>
    <property type="match status" value="1"/>
</dbReference>
<dbReference type="PANTHER" id="PTHR11548">
    <property type="entry name" value="THYMIDYLATE SYNTHASE 1"/>
    <property type="match status" value="1"/>
</dbReference>
<evidence type="ECO:0000256" key="10">
    <source>
        <dbReference type="ARBA" id="ARBA00047344"/>
    </source>
</evidence>
<dbReference type="EC" id="2.1.1.45" evidence="5"/>
<evidence type="ECO:0000256" key="9">
    <source>
        <dbReference type="ARBA" id="ARBA00023268"/>
    </source>
</evidence>
<comment type="similarity">
    <text evidence="2">In the C-terminal section; belongs to the thymidylate synthase family.</text>
</comment>
<dbReference type="InterPro" id="IPR036926">
    <property type="entry name" value="Thymidate_synth/dCMP_Mease_sf"/>
</dbReference>
<evidence type="ECO:0000256" key="6">
    <source>
        <dbReference type="ARBA" id="ARBA00022603"/>
    </source>
</evidence>
<dbReference type="CDD" id="cd00209">
    <property type="entry name" value="DHFR"/>
    <property type="match status" value="1"/>
</dbReference>
<dbReference type="InterPro" id="IPR000398">
    <property type="entry name" value="Thymidylate_synthase"/>
</dbReference>
<dbReference type="GO" id="GO:0004799">
    <property type="term" value="F:thymidylate synthase activity"/>
    <property type="evidence" value="ECO:0007669"/>
    <property type="project" value="UniProtKB-EC"/>
</dbReference>
<dbReference type="EMBL" id="MN738743">
    <property type="protein sequence ID" value="QHT36473.1"/>
    <property type="molecule type" value="Genomic_DNA"/>
</dbReference>
<comment type="similarity">
    <text evidence="4">In the N-terminal section; belongs to the dihydrofolate reductase family.</text>
</comment>
<dbReference type="InterPro" id="IPR045097">
    <property type="entry name" value="Thymidate_synth/dCMP_Mease"/>
</dbReference>
<dbReference type="SUPFAM" id="SSF53597">
    <property type="entry name" value="Dihydrofolate reductase-like"/>
    <property type="match status" value="1"/>
</dbReference>
<evidence type="ECO:0000259" key="12">
    <source>
        <dbReference type="PROSITE" id="PS51330"/>
    </source>
</evidence>
<sequence length="478" mass="55930">MEFNIIFNRNIQNIIGVNEDLAFSIKEDLKYFKDITKSEIPDKPNVVIMGFNTWKSLPNKHLPNRINIVVTKKNILNIDTDKVSSFSSFEYALTYISTMEYNEIFIIGGSVLYDYIFENYKKEIKYIYETYTHAYYKPSENDKITYLNYKINSSEFKCIKDDTGIYPCKIYGSIDSIFTTVNFRKFQNINKINKNENEYLILLSKVKELGVKRGSRNSEVISLFGEKMTFDLRDGFPLLTTKKMGWKTILRELLWFIEGSTDNNKLNEKNVKIWNGNASKEFMKSRGLDYEEGDLGPIYGFQWRHFGDKYVNKDHNHIGGIDQIKNVIDLIKNDPLSRRIIFSAWNPCDLDKMALPPCHVMVQFYVDVENNYIDAQLMQRSGDMFLGVPFNIASYSFLLHIIGNITGYRPRYLYHILGDAHIYENHITSVNEQLGREPYNLPTLEIKEQITDIDNISEEYFNIKNYNSYPPIKTEMIA</sequence>
<dbReference type="PANTHER" id="PTHR11548:SF2">
    <property type="entry name" value="THYMIDYLATE SYNTHASE"/>
    <property type="match status" value="1"/>
</dbReference>
<keyword evidence="9" id="KW-0511">Multifunctional enzyme</keyword>
<dbReference type="Gene3D" id="3.30.572.10">
    <property type="entry name" value="Thymidylate synthase/dCMP hydroxymethylase domain"/>
    <property type="match status" value="1"/>
</dbReference>
<dbReference type="InterPro" id="IPR020940">
    <property type="entry name" value="Thymidylate_synthase_AS"/>
</dbReference>
<comment type="similarity">
    <text evidence="3">Belongs to the thymidylate synthase family.</text>
</comment>
<dbReference type="HAMAP" id="MF_00008">
    <property type="entry name" value="Thymidy_synth_bact"/>
    <property type="match status" value="1"/>
</dbReference>
<evidence type="ECO:0000256" key="2">
    <source>
        <dbReference type="ARBA" id="ARBA00006900"/>
    </source>
</evidence>
<comment type="catalytic activity">
    <reaction evidence="11">
        <text>(6S)-5,6,7,8-tetrahydrofolate + NADP(+) = 7,8-dihydrofolate + NADPH + H(+)</text>
        <dbReference type="Rhea" id="RHEA:15009"/>
        <dbReference type="ChEBI" id="CHEBI:15378"/>
        <dbReference type="ChEBI" id="CHEBI:57451"/>
        <dbReference type="ChEBI" id="CHEBI:57453"/>
        <dbReference type="ChEBI" id="CHEBI:57783"/>
        <dbReference type="ChEBI" id="CHEBI:58349"/>
        <dbReference type="EC" id="1.5.1.3"/>
    </reaction>
</comment>
<evidence type="ECO:0000256" key="1">
    <source>
        <dbReference type="ARBA" id="ARBA00004992"/>
    </source>
</evidence>
<dbReference type="GO" id="GO:0032259">
    <property type="term" value="P:methylation"/>
    <property type="evidence" value="ECO:0007669"/>
    <property type="project" value="UniProtKB-KW"/>
</dbReference>
<dbReference type="FunFam" id="3.30.572.10:FF:000007">
    <property type="entry name" value="thymidylate synthase isoform X2"/>
    <property type="match status" value="1"/>
</dbReference>
<dbReference type="InterPro" id="IPR023451">
    <property type="entry name" value="Thymidate_synth/dCMP_Mease_dom"/>
</dbReference>
<evidence type="ECO:0000256" key="7">
    <source>
        <dbReference type="ARBA" id="ARBA00022679"/>
    </source>
</evidence>
<dbReference type="InterPro" id="IPR024072">
    <property type="entry name" value="DHFR-like_dom_sf"/>
</dbReference>
<evidence type="ECO:0000256" key="5">
    <source>
        <dbReference type="ARBA" id="ARBA00011947"/>
    </source>
</evidence>
<dbReference type="GO" id="GO:0046654">
    <property type="term" value="P:tetrahydrofolate biosynthetic process"/>
    <property type="evidence" value="ECO:0007669"/>
    <property type="project" value="InterPro"/>
</dbReference>
<dbReference type="SUPFAM" id="SSF55831">
    <property type="entry name" value="Thymidylate synthase/dCMP hydroxymethylase"/>
    <property type="match status" value="1"/>
</dbReference>
<dbReference type="PRINTS" id="PR00108">
    <property type="entry name" value="THYMDSNTHASE"/>
</dbReference>
<proteinExistence type="inferred from homology"/>
<accession>A0A6C0F770</accession>
<dbReference type="InterPro" id="IPR001796">
    <property type="entry name" value="DHFR_dom"/>
</dbReference>
<dbReference type="GO" id="GO:0005829">
    <property type="term" value="C:cytosol"/>
    <property type="evidence" value="ECO:0007669"/>
    <property type="project" value="TreeGrafter"/>
</dbReference>
<keyword evidence="6" id="KW-0489">Methyltransferase</keyword>
<evidence type="ECO:0000256" key="11">
    <source>
        <dbReference type="ARBA" id="ARBA00048873"/>
    </source>
</evidence>
<evidence type="ECO:0000256" key="3">
    <source>
        <dbReference type="ARBA" id="ARBA00009972"/>
    </source>
</evidence>
<dbReference type="GO" id="GO:0004146">
    <property type="term" value="F:dihydrofolate reductase activity"/>
    <property type="evidence" value="ECO:0007669"/>
    <property type="project" value="UniProtKB-EC"/>
</dbReference>
<dbReference type="PROSITE" id="PS51330">
    <property type="entry name" value="DHFR_2"/>
    <property type="match status" value="1"/>
</dbReference>
<feature type="domain" description="DHFR" evidence="12">
    <location>
        <begin position="2"/>
        <end position="188"/>
    </location>
</feature>
<name>A0A6C0F770_9ZZZZ</name>